<dbReference type="GO" id="GO:0051536">
    <property type="term" value="F:iron-sulfur cluster binding"/>
    <property type="evidence" value="ECO:0007669"/>
    <property type="project" value="UniProtKB-KW"/>
</dbReference>
<feature type="domain" description="4Fe-4S ferredoxin-type" evidence="4">
    <location>
        <begin position="209"/>
        <end position="237"/>
    </location>
</feature>
<keyword evidence="1" id="KW-0479">Metal-binding</keyword>
<accession>A0A3N0IU61</accession>
<gene>
    <name evidence="5" type="ORF">C1876_13790</name>
    <name evidence="6" type="ORF">DMP09_13980</name>
</gene>
<evidence type="ECO:0000313" key="5">
    <source>
        <dbReference type="EMBL" id="RDB66782.1"/>
    </source>
</evidence>
<evidence type="ECO:0000256" key="2">
    <source>
        <dbReference type="ARBA" id="ARBA00023004"/>
    </source>
</evidence>
<dbReference type="InterPro" id="IPR047964">
    <property type="entry name" value="EFR1-like"/>
</dbReference>
<reference evidence="6" key="3">
    <citation type="journal article" date="2019" name="Microbiol. Resour. Announc.">
        <title>Draft Genome Sequences of Type Strains of Gordonibacter faecihominis, Paraeggerthella hongkongensis, Parvibacter caecicola,Slackia equolifaciens, Slackia faecicanis, and Slackia isoflavoniconvertens.</title>
        <authorList>
            <person name="Danylec N."/>
            <person name="Stoll D.A."/>
            <person name="Dotsch A."/>
            <person name="Huch M."/>
        </authorList>
    </citation>
    <scope>NUCLEOTIDE SEQUENCE</scope>
    <source>
        <strain evidence="6">DSM 16107</strain>
    </source>
</reference>
<proteinExistence type="predicted"/>
<evidence type="ECO:0000256" key="3">
    <source>
        <dbReference type="ARBA" id="ARBA00023014"/>
    </source>
</evidence>
<reference evidence="8" key="2">
    <citation type="submission" date="2018-05" db="EMBL/GenBank/DDBJ databases">
        <title>Genome Sequencing of selected type strains of the family Eggerthellaceae.</title>
        <authorList>
            <person name="Danylec N."/>
            <person name="Stoll D.A."/>
            <person name="Doetsch A."/>
            <person name="Huch M."/>
        </authorList>
    </citation>
    <scope>NUCLEOTIDE SEQUENCE [LARGE SCALE GENOMIC DNA]</scope>
    <source>
        <strain evidence="8">DSM 16107</strain>
    </source>
</reference>
<dbReference type="Pfam" id="PF12724">
    <property type="entry name" value="Flavodoxin_5"/>
    <property type="match status" value="1"/>
</dbReference>
<evidence type="ECO:0000259" key="4">
    <source>
        <dbReference type="PROSITE" id="PS51379"/>
    </source>
</evidence>
<dbReference type="PROSITE" id="PS51379">
    <property type="entry name" value="4FE4S_FER_2"/>
    <property type="match status" value="2"/>
</dbReference>
<sequence length="260" mass="28466">MIFYFSGTGNSQLAAHRIAEQLGDEAVSINRYLKAGETGSFSAAEPWVFVAPVYAWRLPPVVERWIEGSTFEGGRDAYFVFTCGGCSRNAGAYVKRLCERTGLVFRGAADVVMTKNYLAMGPTSPAEECQPLIDAALPRIDRIAARIRAREQLSEQPATLDDKLHSGPLNPLFYAFCVSDKGFAVSERCTSCGMCAARCPLNNVRLVDGKPTWNGTCTHCMACISGCPAEAIEYKQASQGLHRHYIMDDARCRTDGGRSR</sequence>
<dbReference type="InterPro" id="IPR017900">
    <property type="entry name" value="4Fe4S_Fe_S_CS"/>
</dbReference>
<dbReference type="EMBL" id="QICC01000077">
    <property type="protein sequence ID" value="RNM40523.1"/>
    <property type="molecule type" value="Genomic_DNA"/>
</dbReference>
<evidence type="ECO:0000313" key="7">
    <source>
        <dbReference type="Proteomes" id="UP000253817"/>
    </source>
</evidence>
<evidence type="ECO:0000256" key="1">
    <source>
        <dbReference type="ARBA" id="ARBA00022723"/>
    </source>
</evidence>
<dbReference type="Pfam" id="PF13187">
    <property type="entry name" value="Fer4_9"/>
    <property type="match status" value="1"/>
</dbReference>
<comment type="caution">
    <text evidence="6">The sequence shown here is derived from an EMBL/GenBank/DDBJ whole genome shotgun (WGS) entry which is preliminary data.</text>
</comment>
<evidence type="ECO:0000313" key="6">
    <source>
        <dbReference type="EMBL" id="RNM40523.1"/>
    </source>
</evidence>
<dbReference type="SUPFAM" id="SSF52218">
    <property type="entry name" value="Flavoproteins"/>
    <property type="match status" value="1"/>
</dbReference>
<dbReference type="Gene3D" id="3.30.70.20">
    <property type="match status" value="1"/>
</dbReference>
<protein>
    <submittedName>
        <fullName evidence="6">Flavodoxin</fullName>
    </submittedName>
</protein>
<feature type="domain" description="4Fe-4S ferredoxin-type" evidence="4">
    <location>
        <begin position="180"/>
        <end position="208"/>
    </location>
</feature>
<dbReference type="NCBIfam" id="NF038196">
    <property type="entry name" value="ferrodoxin_EFR1"/>
    <property type="match status" value="1"/>
</dbReference>
<dbReference type="OrthoDB" id="9770306at2"/>
<dbReference type="PROSITE" id="PS00198">
    <property type="entry name" value="4FE4S_FER_1"/>
    <property type="match status" value="2"/>
</dbReference>
<dbReference type="Proteomes" id="UP000253817">
    <property type="component" value="Unassembled WGS sequence"/>
</dbReference>
<organism evidence="6 8">
    <name type="scientific">Eggerthella sinensis</name>
    <dbReference type="NCBI Taxonomy" id="242230"/>
    <lineage>
        <taxon>Bacteria</taxon>
        <taxon>Bacillati</taxon>
        <taxon>Actinomycetota</taxon>
        <taxon>Coriobacteriia</taxon>
        <taxon>Eggerthellales</taxon>
        <taxon>Eggerthellaceae</taxon>
        <taxon>Eggerthella</taxon>
    </lineage>
</organism>
<keyword evidence="3" id="KW-0411">Iron-sulfur</keyword>
<dbReference type="RefSeq" id="WP_114547301.1">
    <property type="nucleotide sequence ID" value="NZ_PPTT01000028.1"/>
</dbReference>
<dbReference type="InterPro" id="IPR029039">
    <property type="entry name" value="Flavoprotein-like_sf"/>
</dbReference>
<dbReference type="InterPro" id="IPR017896">
    <property type="entry name" value="4Fe4S_Fe-S-bd"/>
</dbReference>
<dbReference type="Gene3D" id="3.40.50.360">
    <property type="match status" value="1"/>
</dbReference>
<reference evidence="5 7" key="1">
    <citation type="journal article" date="2018" name="Elife">
        <title>Discovery and characterization of a prevalent human gut bacterial enzyme sufficient for the inactivation of a family of plant toxins.</title>
        <authorList>
            <person name="Koppel N."/>
            <person name="Bisanz J.E."/>
            <person name="Pandelia M.E."/>
            <person name="Turnbaugh P.J."/>
            <person name="Balskus E.P."/>
        </authorList>
    </citation>
    <scope>NUCLEOTIDE SEQUENCE [LARGE SCALE GENOMIC DNA]</scope>
    <source>
        <strain evidence="5 7">DSM 16107</strain>
    </source>
</reference>
<dbReference type="EMBL" id="PPTT01000028">
    <property type="protein sequence ID" value="RDB66782.1"/>
    <property type="molecule type" value="Genomic_DNA"/>
</dbReference>
<keyword evidence="7" id="KW-1185">Reference proteome</keyword>
<dbReference type="InterPro" id="IPR026816">
    <property type="entry name" value="Flavodoxin_dom"/>
</dbReference>
<dbReference type="AlphaFoldDB" id="A0A3N0IU61"/>
<keyword evidence="2" id="KW-0408">Iron</keyword>
<evidence type="ECO:0000313" key="8">
    <source>
        <dbReference type="Proteomes" id="UP000270112"/>
    </source>
</evidence>
<name>A0A3N0IU61_9ACTN</name>
<dbReference type="SUPFAM" id="SSF54862">
    <property type="entry name" value="4Fe-4S ferredoxins"/>
    <property type="match status" value="1"/>
</dbReference>
<dbReference type="Proteomes" id="UP000270112">
    <property type="component" value="Unassembled WGS sequence"/>
</dbReference>
<dbReference type="GO" id="GO:0046872">
    <property type="term" value="F:metal ion binding"/>
    <property type="evidence" value="ECO:0007669"/>
    <property type="project" value="UniProtKB-KW"/>
</dbReference>